<reference evidence="2" key="1">
    <citation type="journal article" date="2019" name="Int. J. Syst. Evol. Microbiol.">
        <title>The Global Catalogue of Microorganisms (GCM) 10K type strain sequencing project: providing services to taxonomists for standard genome sequencing and annotation.</title>
        <authorList>
            <consortium name="The Broad Institute Genomics Platform"/>
            <consortium name="The Broad Institute Genome Sequencing Center for Infectious Disease"/>
            <person name="Wu L."/>
            <person name="Ma J."/>
        </authorList>
    </citation>
    <scope>NUCLEOTIDE SEQUENCE [LARGE SCALE GENOMIC DNA]</scope>
    <source>
        <strain evidence="2">CCUG 49452</strain>
    </source>
</reference>
<dbReference type="Proteomes" id="UP001596001">
    <property type="component" value="Unassembled WGS sequence"/>
</dbReference>
<protein>
    <submittedName>
        <fullName evidence="1">PilW family protein</fullName>
    </submittedName>
</protein>
<sequence>MISITIGLAVLAALMTVYISTSSTSRQSASVARMSEDAAILFSLLGVDLHTAGFSPPRLLVSPGGAIVNGVKMTTPDRNFVGAAIRGCDKGFTDATKKGAFTDLACADISGTGAASFAIRFESDPANGLVNTSPVTVSGVVYPSNCLNEGVKIKQSSAIDPTDAARNYFLVDSRYFVGVSASSSTTEMSCAGIVDGVAGTDFNPQPLVQYVENMIISYGVAQDAISTDVVRYMTAKQIDDELTGDVDARWARVVSVKICLLMMGSEPDASAVGSYIDCAGNTVTPTDGRARRAFSSVFALRNRSGLATGGGA</sequence>
<dbReference type="Pfam" id="PF16074">
    <property type="entry name" value="PilW"/>
    <property type="match status" value="1"/>
</dbReference>
<evidence type="ECO:0000313" key="1">
    <source>
        <dbReference type="EMBL" id="MFC4787902.1"/>
    </source>
</evidence>
<dbReference type="InterPro" id="IPR032092">
    <property type="entry name" value="PilW"/>
</dbReference>
<name>A0ABV9QE14_9BURK</name>
<organism evidence="1 2">
    <name type="scientific">Giesbergeria sinuosa</name>
    <dbReference type="NCBI Taxonomy" id="80883"/>
    <lineage>
        <taxon>Bacteria</taxon>
        <taxon>Pseudomonadati</taxon>
        <taxon>Pseudomonadota</taxon>
        <taxon>Betaproteobacteria</taxon>
        <taxon>Burkholderiales</taxon>
        <taxon>Comamonadaceae</taxon>
        <taxon>Giesbergeria</taxon>
    </lineage>
</organism>
<comment type="caution">
    <text evidence="1">The sequence shown here is derived from an EMBL/GenBank/DDBJ whole genome shotgun (WGS) entry which is preliminary data.</text>
</comment>
<proteinExistence type="predicted"/>
<keyword evidence="2" id="KW-1185">Reference proteome</keyword>
<gene>
    <name evidence="1" type="ORF">ACFO6X_02690</name>
</gene>
<dbReference type="EMBL" id="JBHSHJ010000002">
    <property type="protein sequence ID" value="MFC4787902.1"/>
    <property type="molecule type" value="Genomic_DNA"/>
</dbReference>
<accession>A0ABV9QE14</accession>
<dbReference type="RefSeq" id="WP_382429816.1">
    <property type="nucleotide sequence ID" value="NZ_JBHSHJ010000002.1"/>
</dbReference>
<evidence type="ECO:0000313" key="2">
    <source>
        <dbReference type="Proteomes" id="UP001596001"/>
    </source>
</evidence>